<comment type="caution">
    <text evidence="9">Lacks conserved residue(s) required for the propagation of feature annotation.</text>
</comment>
<dbReference type="CDD" id="cd04725">
    <property type="entry name" value="OMP_decarboxylase_like"/>
    <property type="match status" value="1"/>
</dbReference>
<keyword evidence="3 9" id="KW-0328">Glycosyltransferase</keyword>
<keyword evidence="6 9" id="KW-0665">Pyrimidine biosynthesis</keyword>
<dbReference type="InterPro" id="IPR000836">
    <property type="entry name" value="PRTase_dom"/>
</dbReference>
<comment type="caution">
    <text evidence="11">The sequence shown here is derived from an EMBL/GenBank/DDBJ whole genome shotgun (WGS) entry which is preliminary data.</text>
</comment>
<evidence type="ECO:0000259" key="10">
    <source>
        <dbReference type="SMART" id="SM00934"/>
    </source>
</evidence>
<comment type="catalytic activity">
    <reaction evidence="9">
        <text>orotidine 5'-phosphate + diphosphate = orotate + 5-phospho-alpha-D-ribose 1-diphosphate</text>
        <dbReference type="Rhea" id="RHEA:10380"/>
        <dbReference type="ChEBI" id="CHEBI:30839"/>
        <dbReference type="ChEBI" id="CHEBI:33019"/>
        <dbReference type="ChEBI" id="CHEBI:57538"/>
        <dbReference type="ChEBI" id="CHEBI:58017"/>
        <dbReference type="EC" id="2.4.2.10"/>
    </reaction>
</comment>
<feature type="domain" description="Orotidine 5'-phosphate decarboxylase" evidence="10">
    <location>
        <begin position="17"/>
        <end position="236"/>
    </location>
</feature>
<dbReference type="InterPro" id="IPR011995">
    <property type="entry name" value="OMPdecase_type-2"/>
</dbReference>
<dbReference type="InterPro" id="IPR011060">
    <property type="entry name" value="RibuloseP-bd_barrel"/>
</dbReference>
<evidence type="ECO:0000256" key="1">
    <source>
        <dbReference type="ARBA" id="ARBA00004861"/>
    </source>
</evidence>
<dbReference type="InterPro" id="IPR004467">
    <property type="entry name" value="Or_phspho_trans_dom"/>
</dbReference>
<feature type="binding site" description="in other chain" evidence="9">
    <location>
        <begin position="412"/>
        <end position="420"/>
    </location>
    <ligand>
        <name>5-phospho-alpha-D-ribose 1-diphosphate</name>
        <dbReference type="ChEBI" id="CHEBI:58017"/>
        <note>ligand shared between dimeric partners</note>
    </ligand>
</feature>
<dbReference type="GO" id="GO:0004590">
    <property type="term" value="F:orotidine-5'-phosphate decarboxylase activity"/>
    <property type="evidence" value="ECO:0007669"/>
    <property type="project" value="UniProtKB-UniRule"/>
</dbReference>
<organism evidence="11">
    <name type="scientific">Oscillatoriales cyanobacterium SpSt-418</name>
    <dbReference type="NCBI Taxonomy" id="2282169"/>
    <lineage>
        <taxon>Bacteria</taxon>
        <taxon>Bacillati</taxon>
        <taxon>Cyanobacteriota</taxon>
        <taxon>Cyanophyceae</taxon>
        <taxon>Oscillatoriophycideae</taxon>
        <taxon>Oscillatoriales</taxon>
    </lineage>
</organism>
<evidence type="ECO:0000313" key="11">
    <source>
        <dbReference type="EMBL" id="HFN01250.1"/>
    </source>
</evidence>
<evidence type="ECO:0000256" key="5">
    <source>
        <dbReference type="ARBA" id="ARBA00022793"/>
    </source>
</evidence>
<comment type="cofactor">
    <cofactor evidence="9">
        <name>Mg(2+)</name>
        <dbReference type="ChEBI" id="CHEBI:18420"/>
    </cofactor>
</comment>
<dbReference type="PANTHER" id="PTHR19278">
    <property type="entry name" value="OROTATE PHOSPHORIBOSYLTRANSFERASE"/>
    <property type="match status" value="1"/>
</dbReference>
<dbReference type="Gene3D" id="3.20.20.70">
    <property type="entry name" value="Aldolase class I"/>
    <property type="match status" value="1"/>
</dbReference>
<protein>
    <recommendedName>
        <fullName evidence="9">Orotate phosphoribosyltransferase</fullName>
        <shortName evidence="9">OPRT</shortName>
        <shortName evidence="9">OPRTase</shortName>
        <ecNumber evidence="9">2.4.2.10</ecNumber>
    </recommendedName>
</protein>
<dbReference type="NCBIfam" id="TIGR02127">
    <property type="entry name" value="pyrF_sub2"/>
    <property type="match status" value="1"/>
</dbReference>
<comment type="pathway">
    <text evidence="1">Pyrimidine metabolism; UMP biosynthesis via de novo pathway; UMP from orotate: step 2/2.</text>
</comment>
<dbReference type="InterPro" id="IPR013785">
    <property type="entry name" value="Aldolase_TIM"/>
</dbReference>
<dbReference type="InterPro" id="IPR001754">
    <property type="entry name" value="OMPdeCOase_dom"/>
</dbReference>
<evidence type="ECO:0000256" key="8">
    <source>
        <dbReference type="ARBA" id="ARBA00049157"/>
    </source>
</evidence>
<dbReference type="InterPro" id="IPR029057">
    <property type="entry name" value="PRTase-like"/>
</dbReference>
<evidence type="ECO:0000256" key="7">
    <source>
        <dbReference type="ARBA" id="ARBA00023239"/>
    </source>
</evidence>
<dbReference type="EMBL" id="DSRU01000389">
    <property type="protein sequence ID" value="HFN01250.1"/>
    <property type="molecule type" value="Genomic_DNA"/>
</dbReference>
<dbReference type="HAMAP" id="MF_01208">
    <property type="entry name" value="PyrE"/>
    <property type="match status" value="1"/>
</dbReference>
<evidence type="ECO:0000256" key="9">
    <source>
        <dbReference type="HAMAP-Rule" id="MF_01208"/>
    </source>
</evidence>
<dbReference type="Pfam" id="PF00215">
    <property type="entry name" value="OMPdecase"/>
    <property type="match status" value="1"/>
</dbReference>
<feature type="binding site" evidence="9">
    <location>
        <position position="392"/>
    </location>
    <ligand>
        <name>5-phospho-alpha-D-ribose 1-diphosphate</name>
        <dbReference type="ChEBI" id="CHEBI:58017"/>
        <note>ligand shared between dimeric partners</note>
    </ligand>
</feature>
<feature type="binding site" description="in other chain" evidence="9">
    <location>
        <position position="387"/>
    </location>
    <ligand>
        <name>5-phospho-alpha-D-ribose 1-diphosphate</name>
        <dbReference type="ChEBI" id="CHEBI:58017"/>
        <note>ligand shared between dimeric partners</note>
    </ligand>
</feature>
<dbReference type="NCBIfam" id="TIGR00336">
    <property type="entry name" value="pyrE"/>
    <property type="match status" value="1"/>
</dbReference>
<gene>
    <name evidence="9" type="primary">pyrE</name>
    <name evidence="11" type="ORF">ENR64_26580</name>
</gene>
<name>A0A7C3KHF4_9CYAN</name>
<dbReference type="Gene3D" id="3.40.50.2020">
    <property type="match status" value="1"/>
</dbReference>
<dbReference type="EC" id="2.4.2.10" evidence="9"/>
<dbReference type="Pfam" id="PF00156">
    <property type="entry name" value="Pribosyltran"/>
    <property type="match status" value="1"/>
</dbReference>
<keyword evidence="9" id="KW-0460">Magnesium</keyword>
<dbReference type="NCBIfam" id="NF004034">
    <property type="entry name" value="PRK05500.1"/>
    <property type="match status" value="1"/>
</dbReference>
<dbReference type="GO" id="GO:0006207">
    <property type="term" value="P:'de novo' pyrimidine nucleobase biosynthetic process"/>
    <property type="evidence" value="ECO:0007669"/>
    <property type="project" value="InterPro"/>
</dbReference>
<accession>A0A7C3KHF4</accession>
<dbReference type="CDD" id="cd06223">
    <property type="entry name" value="PRTases_typeI"/>
    <property type="match status" value="1"/>
</dbReference>
<evidence type="ECO:0000256" key="3">
    <source>
        <dbReference type="ARBA" id="ARBA00022676"/>
    </source>
</evidence>
<dbReference type="SUPFAM" id="SSF51366">
    <property type="entry name" value="Ribulose-phoshate binding barrel"/>
    <property type="match status" value="1"/>
</dbReference>
<evidence type="ECO:0000256" key="4">
    <source>
        <dbReference type="ARBA" id="ARBA00022679"/>
    </source>
</evidence>
<comment type="similarity">
    <text evidence="9">Belongs to the purine/pyrimidine phosphoribosyltransferase family. PyrE subfamily.</text>
</comment>
<keyword evidence="7 11" id="KW-0456">Lyase</keyword>
<comment type="catalytic activity">
    <reaction evidence="8">
        <text>orotidine 5'-phosphate + H(+) = UMP + CO2</text>
        <dbReference type="Rhea" id="RHEA:11596"/>
        <dbReference type="ChEBI" id="CHEBI:15378"/>
        <dbReference type="ChEBI" id="CHEBI:16526"/>
        <dbReference type="ChEBI" id="CHEBI:57538"/>
        <dbReference type="ChEBI" id="CHEBI:57865"/>
        <dbReference type="EC" id="4.1.1.23"/>
    </reaction>
</comment>
<sequence>MPFFNKLEAAISRNSSLLVVGLDPNPELIPTHYGVDYTSVTDNRRDQAALIQQLERWLQDVIAQTADLVCAYKPTLGFYQALGSSGLDLLQTVLNTIPAHIPVILDAKHSDLNSSSVIAHRFFSQWQVDAVTLSAYLGQDLVAPFLVYPGKAVFVLACTSNPSATRLQGYPSTDSPFYLQVIQECKTWGTTEQVGVEVGTTTPDTLARVRAIAPERLILVRSIWQEGVDLSQLLKAGLNRNGEGLLVPIPQDWMSQADLTQRVRSLQEQIHSVRTQVIQENASCDVWVSNVCTLEQHPHLDLILQLYDVGCILFGNFVQASGAVFPYYIDLRKIISNPQLFQQVLNAYAAILKDLRFDRIAGIPYGSLPTATGLALQLNRPMIFPRKEVKAHGTRRMVEGNFEPGETAVVVDDILISGNSAMEGAAKLKSVGLNVQDIVVFLDHEQDVKGRLQANGYQPHAVLTISEVIATLHQTGRISDAEMAVFAAG</sequence>
<keyword evidence="4 9" id="KW-0808">Transferase</keyword>
<dbReference type="InterPro" id="IPR023031">
    <property type="entry name" value="OPRT"/>
</dbReference>
<reference evidence="11" key="1">
    <citation type="journal article" date="2020" name="mSystems">
        <title>Genome- and Community-Level Interaction Insights into Carbon Utilization and Element Cycling Functions of Hydrothermarchaeota in Hydrothermal Sediment.</title>
        <authorList>
            <person name="Zhou Z."/>
            <person name="Liu Y."/>
            <person name="Xu W."/>
            <person name="Pan J."/>
            <person name="Luo Z.H."/>
            <person name="Li M."/>
        </authorList>
    </citation>
    <scope>NUCLEOTIDE SEQUENCE [LARGE SCALE GENOMIC DNA]</scope>
    <source>
        <strain evidence="11">SpSt-418</strain>
    </source>
</reference>
<keyword evidence="5" id="KW-0210">Decarboxylase</keyword>
<feature type="binding site" evidence="9">
    <location>
        <position position="386"/>
    </location>
    <ligand>
        <name>5-phospho-alpha-D-ribose 1-diphosphate</name>
        <dbReference type="ChEBI" id="CHEBI:58017"/>
        <note>ligand shared between dimeric partners</note>
    </ligand>
</feature>
<evidence type="ECO:0000256" key="2">
    <source>
        <dbReference type="ARBA" id="ARBA00004889"/>
    </source>
</evidence>
<feature type="binding site" evidence="9">
    <location>
        <position position="390"/>
    </location>
    <ligand>
        <name>5-phospho-alpha-D-ribose 1-diphosphate</name>
        <dbReference type="ChEBI" id="CHEBI:58017"/>
        <note>ligand shared between dimeric partners</note>
    </ligand>
</feature>
<dbReference type="GO" id="GO:0000287">
    <property type="term" value="F:magnesium ion binding"/>
    <property type="evidence" value="ECO:0007669"/>
    <property type="project" value="UniProtKB-UniRule"/>
</dbReference>
<comment type="pathway">
    <text evidence="2 9">Pyrimidine metabolism; UMP biosynthesis via de novo pathway; UMP from orotate: step 1/2.</text>
</comment>
<dbReference type="GO" id="GO:0004588">
    <property type="term" value="F:orotate phosphoribosyltransferase activity"/>
    <property type="evidence" value="ECO:0007669"/>
    <property type="project" value="UniProtKB-UniRule"/>
</dbReference>
<dbReference type="GO" id="GO:0044205">
    <property type="term" value="P:'de novo' UMP biosynthetic process"/>
    <property type="evidence" value="ECO:0007669"/>
    <property type="project" value="UniProtKB-UniRule"/>
</dbReference>
<comment type="subunit">
    <text evidence="9">Homodimer.</text>
</comment>
<dbReference type="SMART" id="SM00934">
    <property type="entry name" value="OMPdecase"/>
    <property type="match status" value="1"/>
</dbReference>
<dbReference type="AlphaFoldDB" id="A0A7C3KHF4"/>
<dbReference type="SUPFAM" id="SSF53271">
    <property type="entry name" value="PRTase-like"/>
    <property type="match status" value="1"/>
</dbReference>
<comment type="function">
    <text evidence="9">Catalyzes the transfer of a ribosyl phosphate group from 5-phosphoribose 1-diphosphate to orotate, leading to the formation of orotidine monophosphate (OMP).</text>
</comment>
<evidence type="ECO:0000256" key="6">
    <source>
        <dbReference type="ARBA" id="ARBA00022975"/>
    </source>
</evidence>
<proteinExistence type="inferred from homology"/>
<dbReference type="UniPathway" id="UPA00070">
    <property type="reaction ID" value="UER00119"/>
</dbReference>
<dbReference type="PANTHER" id="PTHR19278:SF9">
    <property type="entry name" value="URIDINE 5'-MONOPHOSPHATE SYNTHASE"/>
    <property type="match status" value="1"/>
</dbReference>